<organism evidence="1 2">
    <name type="scientific">Paenibacillus lutimineralis</name>
    <dbReference type="NCBI Taxonomy" id="2707005"/>
    <lineage>
        <taxon>Bacteria</taxon>
        <taxon>Bacillati</taxon>
        <taxon>Bacillota</taxon>
        <taxon>Bacilli</taxon>
        <taxon>Bacillales</taxon>
        <taxon>Paenibacillaceae</taxon>
        <taxon>Paenibacillus</taxon>
    </lineage>
</organism>
<accession>A0A3Q9I976</accession>
<dbReference type="InterPro" id="IPR011990">
    <property type="entry name" value="TPR-like_helical_dom_sf"/>
</dbReference>
<protein>
    <recommendedName>
        <fullName evidence="3">DNA-binding protein</fullName>
    </recommendedName>
</protein>
<dbReference type="SUPFAM" id="SSF48452">
    <property type="entry name" value="TPR-like"/>
    <property type="match status" value="1"/>
</dbReference>
<name>A0A3Q9I976_9BACL</name>
<dbReference type="OrthoDB" id="2590022at2"/>
<dbReference type="Proteomes" id="UP000270678">
    <property type="component" value="Chromosome"/>
</dbReference>
<dbReference type="AlphaFoldDB" id="A0A3Q9I976"/>
<evidence type="ECO:0000313" key="2">
    <source>
        <dbReference type="Proteomes" id="UP000270678"/>
    </source>
</evidence>
<evidence type="ECO:0000313" key="1">
    <source>
        <dbReference type="EMBL" id="AZS15739.1"/>
    </source>
</evidence>
<dbReference type="EMBL" id="CP034346">
    <property type="protein sequence ID" value="AZS15739.1"/>
    <property type="molecule type" value="Genomic_DNA"/>
</dbReference>
<dbReference type="Gene3D" id="1.25.40.10">
    <property type="entry name" value="Tetratricopeptide repeat domain"/>
    <property type="match status" value="1"/>
</dbReference>
<proteinExistence type="predicted"/>
<keyword evidence="2" id="KW-1185">Reference proteome</keyword>
<sequence length="366" mass="42984">MVTNHRVSPGQERSVPHKELFEKAESLFACGMWQPATELYEKIISMSDDRAVTDEVIMSYFRIFYMTCETQPGNTGEMLRFIPFRHRLRDEYGLEGLYLLARNYAVLDRWDEVRQYVAEMLTRAESLFKKQNGNWFRRRLPFRRSIANYYGQGLLMMSEAYESEEAYAEARECLERCFALPQIHDALPDDKLEAERFSLLAKGRLLGLELKNGQLDRLPQLVDLMNEYPVLRVDGLTASLVAANKYEFSFDPCLKDMLYRFADSSPAFMLSGENQIRDRDRYSRMYYQCAVYWLNGGECTQGATQLLRSIKLNLYLKNQHQLLACLILYEKHIHHIPDNISADIMKCCEERSKEVKIRFPWKQMLL</sequence>
<gene>
    <name evidence="1" type="ORF">EI981_15690</name>
</gene>
<dbReference type="KEGG" id="plut:EI981_15690"/>
<reference evidence="2" key="1">
    <citation type="submission" date="2018-12" db="EMBL/GenBank/DDBJ databases">
        <title>Complete genome sequence of Paenibacillus sp. MBLB1234.</title>
        <authorList>
            <person name="Nam Y.-D."/>
            <person name="Kang J."/>
            <person name="Chung W.-H."/>
            <person name="Park Y.S."/>
        </authorList>
    </citation>
    <scope>NUCLEOTIDE SEQUENCE [LARGE SCALE GENOMIC DNA]</scope>
    <source>
        <strain evidence="2">MBLB1234</strain>
    </source>
</reference>
<evidence type="ECO:0008006" key="3">
    <source>
        <dbReference type="Google" id="ProtNLM"/>
    </source>
</evidence>